<feature type="compositionally biased region" description="Low complexity" evidence="1">
    <location>
        <begin position="273"/>
        <end position="287"/>
    </location>
</feature>
<dbReference type="NCBIfam" id="TIGR03696">
    <property type="entry name" value="Rhs_assc_core"/>
    <property type="match status" value="1"/>
</dbReference>
<feature type="region of interest" description="Disordered" evidence="1">
    <location>
        <begin position="246"/>
        <end position="287"/>
    </location>
</feature>
<sequence>MPTHLRVRSSEETSMYYYGARYYDPKISIWMSVDPLAEKFPCVSPYVYTLNNPINLIDPDGREPIKPYVGTAAMFRALLNNSPRGVGNYTGSKAGNYLRSLGNTEFSWEQMRPLPTQTRYFNKKEGRYIYTEKGGWMDMAHFMFYAGKAYGYKQQKQQAQELMNSESFKYMRHGQETIIRQATMDPVGEAVQDGYHQEMSDKFAAKHSAYSYEDLPSDKYGADFGANYFDPNSNLTFGEQLENYLNGLGATDPKNAPNYNNLPTTEPTDKPTRTNNTTTPVYTKDNP</sequence>
<evidence type="ECO:0008006" key="4">
    <source>
        <dbReference type="Google" id="ProtNLM"/>
    </source>
</evidence>
<comment type="caution">
    <text evidence="2">The sequence shown here is derived from an EMBL/GenBank/DDBJ whole genome shotgun (WGS) entry which is preliminary data.</text>
</comment>
<proteinExistence type="predicted"/>
<dbReference type="EMBL" id="JAABLM010000001">
    <property type="protein sequence ID" value="NBL63678.1"/>
    <property type="molecule type" value="Genomic_DNA"/>
</dbReference>
<accession>A0ABW9Z4B7</accession>
<evidence type="ECO:0000256" key="1">
    <source>
        <dbReference type="SAM" id="MobiDB-lite"/>
    </source>
</evidence>
<evidence type="ECO:0000313" key="2">
    <source>
        <dbReference type="EMBL" id="NBL63678.1"/>
    </source>
</evidence>
<reference evidence="3" key="1">
    <citation type="submission" date="2020-01" db="EMBL/GenBank/DDBJ databases">
        <title>Sphingomonas sp. strain CSW-10.</title>
        <authorList>
            <person name="Chen W.-M."/>
        </authorList>
    </citation>
    <scope>NUCLEOTIDE SEQUENCE [LARGE SCALE GENOMIC DNA]</scope>
    <source>
        <strain evidence="3">NST-5</strain>
    </source>
</reference>
<evidence type="ECO:0000313" key="3">
    <source>
        <dbReference type="Proteomes" id="UP000798602"/>
    </source>
</evidence>
<organism evidence="2 3">
    <name type="scientific">Flavobacterium ichthyis</name>
    <dbReference type="NCBI Taxonomy" id="2698827"/>
    <lineage>
        <taxon>Bacteria</taxon>
        <taxon>Pseudomonadati</taxon>
        <taxon>Bacteroidota</taxon>
        <taxon>Flavobacteriia</taxon>
        <taxon>Flavobacteriales</taxon>
        <taxon>Flavobacteriaceae</taxon>
        <taxon>Flavobacterium</taxon>
    </lineage>
</organism>
<protein>
    <recommendedName>
        <fullName evidence="4">RHS repeat-associated core domain-containing protein</fullName>
    </recommendedName>
</protein>
<dbReference type="Gene3D" id="2.180.10.10">
    <property type="entry name" value="RHS repeat-associated core"/>
    <property type="match status" value="1"/>
</dbReference>
<name>A0ABW9Z4B7_9FLAO</name>
<gene>
    <name evidence="2" type="ORF">GV828_00530</name>
</gene>
<dbReference type="InterPro" id="IPR022385">
    <property type="entry name" value="Rhs_assc_core"/>
</dbReference>
<keyword evidence="3" id="KW-1185">Reference proteome</keyword>
<feature type="compositionally biased region" description="Polar residues" evidence="1">
    <location>
        <begin position="257"/>
        <end position="266"/>
    </location>
</feature>
<dbReference type="Proteomes" id="UP000798602">
    <property type="component" value="Unassembled WGS sequence"/>
</dbReference>